<keyword evidence="2" id="KW-1185">Reference proteome</keyword>
<dbReference type="PANTHER" id="PTHR42648:SF27">
    <property type="entry name" value="RNA-DIRECTED DNA POLYMERASE"/>
    <property type="match status" value="1"/>
</dbReference>
<protein>
    <recommendedName>
        <fullName evidence="3">Reverse transcriptase Ty1/copia-type domain-containing protein</fullName>
    </recommendedName>
</protein>
<dbReference type="EMBL" id="BQNB010021095">
    <property type="protein sequence ID" value="GJU02814.1"/>
    <property type="molecule type" value="Genomic_DNA"/>
</dbReference>
<name>A0ABQ5IRK9_9ASTR</name>
<reference evidence="1" key="2">
    <citation type="submission" date="2022-01" db="EMBL/GenBank/DDBJ databases">
        <authorList>
            <person name="Yamashiro T."/>
            <person name="Shiraishi A."/>
            <person name="Satake H."/>
            <person name="Nakayama K."/>
        </authorList>
    </citation>
    <scope>NUCLEOTIDE SEQUENCE</scope>
</reference>
<evidence type="ECO:0008006" key="3">
    <source>
        <dbReference type="Google" id="ProtNLM"/>
    </source>
</evidence>
<dbReference type="Proteomes" id="UP001151760">
    <property type="component" value="Unassembled WGS sequence"/>
</dbReference>
<evidence type="ECO:0000313" key="1">
    <source>
        <dbReference type="EMBL" id="GJU02814.1"/>
    </source>
</evidence>
<dbReference type="PANTHER" id="PTHR42648">
    <property type="entry name" value="TRANSPOSASE, PUTATIVE-RELATED"/>
    <property type="match status" value="1"/>
</dbReference>
<evidence type="ECO:0000313" key="2">
    <source>
        <dbReference type="Proteomes" id="UP001151760"/>
    </source>
</evidence>
<reference evidence="1" key="1">
    <citation type="journal article" date="2022" name="Int. J. Mol. Sci.">
        <title>Draft Genome of Tanacetum Coccineum: Genomic Comparison of Closely Related Tanacetum-Family Plants.</title>
        <authorList>
            <person name="Yamashiro T."/>
            <person name="Shiraishi A."/>
            <person name="Nakayama K."/>
            <person name="Satake H."/>
        </authorList>
    </citation>
    <scope>NUCLEOTIDE SEQUENCE</scope>
</reference>
<sequence>MTCKPFPHQVEIAEELLGLIHNDVCGPFRTVSREGASYFITFIDFSRYGYVYLIKHKHEGYALESDARIHNMVLTKKVDKTPYEIWNGKALNLSYLKSHLTRSDEQDDEVEPNEVDPHSVKVPIRRSERISQALDRYGFYVDVEEHELRDLDEPPYYKAALSYPESNKWLDAMNAEMQSMKDNQVWCLVDLPPNGRTVRSKWLFKKKINMDGNVHTFKARLVAKDYT</sequence>
<comment type="caution">
    <text evidence="1">The sequence shown here is derived from an EMBL/GenBank/DDBJ whole genome shotgun (WGS) entry which is preliminary data.</text>
</comment>
<organism evidence="1 2">
    <name type="scientific">Tanacetum coccineum</name>
    <dbReference type="NCBI Taxonomy" id="301880"/>
    <lineage>
        <taxon>Eukaryota</taxon>
        <taxon>Viridiplantae</taxon>
        <taxon>Streptophyta</taxon>
        <taxon>Embryophyta</taxon>
        <taxon>Tracheophyta</taxon>
        <taxon>Spermatophyta</taxon>
        <taxon>Magnoliopsida</taxon>
        <taxon>eudicotyledons</taxon>
        <taxon>Gunneridae</taxon>
        <taxon>Pentapetalae</taxon>
        <taxon>asterids</taxon>
        <taxon>campanulids</taxon>
        <taxon>Asterales</taxon>
        <taxon>Asteraceae</taxon>
        <taxon>Asteroideae</taxon>
        <taxon>Anthemideae</taxon>
        <taxon>Anthemidinae</taxon>
        <taxon>Tanacetum</taxon>
    </lineage>
</organism>
<gene>
    <name evidence="1" type="ORF">Tco_1113152</name>
</gene>
<accession>A0ABQ5IRK9</accession>
<dbReference type="InterPro" id="IPR039537">
    <property type="entry name" value="Retrotran_Ty1/copia-like"/>
</dbReference>
<proteinExistence type="predicted"/>